<dbReference type="Proteomes" id="UP001208570">
    <property type="component" value="Unassembled WGS sequence"/>
</dbReference>
<protein>
    <submittedName>
        <fullName evidence="2">Uncharacterized protein</fullName>
    </submittedName>
</protein>
<dbReference type="EMBL" id="JAODUP010001244">
    <property type="protein sequence ID" value="KAK2140798.1"/>
    <property type="molecule type" value="Genomic_DNA"/>
</dbReference>
<organism evidence="2 3">
    <name type="scientific">Paralvinella palmiformis</name>
    <dbReference type="NCBI Taxonomy" id="53620"/>
    <lineage>
        <taxon>Eukaryota</taxon>
        <taxon>Metazoa</taxon>
        <taxon>Spiralia</taxon>
        <taxon>Lophotrochozoa</taxon>
        <taxon>Annelida</taxon>
        <taxon>Polychaeta</taxon>
        <taxon>Sedentaria</taxon>
        <taxon>Canalipalpata</taxon>
        <taxon>Terebellida</taxon>
        <taxon>Terebelliformia</taxon>
        <taxon>Alvinellidae</taxon>
        <taxon>Paralvinella</taxon>
    </lineage>
</organism>
<dbReference type="AlphaFoldDB" id="A0AAD9MQX2"/>
<gene>
    <name evidence="2" type="ORF">LSH36_1245g00017</name>
</gene>
<accession>A0AAD9MQX2</accession>
<feature type="compositionally biased region" description="Basic and acidic residues" evidence="1">
    <location>
        <begin position="1"/>
        <end position="16"/>
    </location>
</feature>
<name>A0AAD9MQX2_9ANNE</name>
<evidence type="ECO:0000313" key="3">
    <source>
        <dbReference type="Proteomes" id="UP001208570"/>
    </source>
</evidence>
<sequence length="71" mass="7889">MERFVARRKYEPKVSESEPSVEPEIASSAKKHKSSGGLALTPIDNPWLQVQLEEQGADELPSSREDSPPKL</sequence>
<proteinExistence type="predicted"/>
<evidence type="ECO:0000313" key="2">
    <source>
        <dbReference type="EMBL" id="KAK2140798.1"/>
    </source>
</evidence>
<feature type="region of interest" description="Disordered" evidence="1">
    <location>
        <begin position="1"/>
        <end position="42"/>
    </location>
</feature>
<evidence type="ECO:0000256" key="1">
    <source>
        <dbReference type="SAM" id="MobiDB-lite"/>
    </source>
</evidence>
<reference evidence="2" key="1">
    <citation type="journal article" date="2023" name="Mol. Biol. Evol.">
        <title>Third-Generation Sequencing Reveals the Adaptive Role of the Epigenome in Three Deep-Sea Polychaetes.</title>
        <authorList>
            <person name="Perez M."/>
            <person name="Aroh O."/>
            <person name="Sun Y."/>
            <person name="Lan Y."/>
            <person name="Juniper S.K."/>
            <person name="Young C.R."/>
            <person name="Angers B."/>
            <person name="Qian P.Y."/>
        </authorList>
    </citation>
    <scope>NUCLEOTIDE SEQUENCE</scope>
    <source>
        <strain evidence="2">P08H-3</strain>
    </source>
</reference>
<feature type="compositionally biased region" description="Low complexity" evidence="1">
    <location>
        <begin position="17"/>
        <end position="28"/>
    </location>
</feature>
<comment type="caution">
    <text evidence="2">The sequence shown here is derived from an EMBL/GenBank/DDBJ whole genome shotgun (WGS) entry which is preliminary data.</text>
</comment>
<keyword evidence="3" id="KW-1185">Reference proteome</keyword>